<dbReference type="AlphaFoldDB" id="A0A8H5FQT2"/>
<dbReference type="Proteomes" id="UP000559256">
    <property type="component" value="Unassembled WGS sequence"/>
</dbReference>
<evidence type="ECO:0000256" key="1">
    <source>
        <dbReference type="ARBA" id="ARBA00007905"/>
    </source>
</evidence>
<name>A0A8H5FQT2_9AGAR</name>
<evidence type="ECO:0000259" key="7">
    <source>
        <dbReference type="Pfam" id="PF00248"/>
    </source>
</evidence>
<evidence type="ECO:0000256" key="3">
    <source>
        <dbReference type="ARBA" id="ARBA00023002"/>
    </source>
</evidence>
<proteinExistence type="inferred from homology"/>
<feature type="domain" description="NADP-dependent oxidoreductase" evidence="7">
    <location>
        <begin position="19"/>
        <end position="275"/>
    </location>
</feature>
<feature type="site" description="Lowers pKa of active site Tyr" evidence="6">
    <location>
        <position position="79"/>
    </location>
</feature>
<evidence type="ECO:0000313" key="8">
    <source>
        <dbReference type="EMBL" id="KAF5345283.1"/>
    </source>
</evidence>
<dbReference type="SUPFAM" id="SSF51430">
    <property type="entry name" value="NAD(P)-linked oxidoreductase"/>
    <property type="match status" value="1"/>
</dbReference>
<feature type="active site" description="Proton donor" evidence="4">
    <location>
        <position position="54"/>
    </location>
</feature>
<dbReference type="InterPro" id="IPR023210">
    <property type="entry name" value="NADP_OxRdtase_dom"/>
</dbReference>
<dbReference type="PRINTS" id="PR00069">
    <property type="entry name" value="ALDKETRDTASE"/>
</dbReference>
<evidence type="ECO:0000256" key="4">
    <source>
        <dbReference type="PIRSR" id="PIRSR000097-1"/>
    </source>
</evidence>
<keyword evidence="3" id="KW-0560">Oxidoreductase</keyword>
<dbReference type="PIRSF" id="PIRSF000097">
    <property type="entry name" value="AKR"/>
    <property type="match status" value="1"/>
</dbReference>
<evidence type="ECO:0000256" key="2">
    <source>
        <dbReference type="ARBA" id="ARBA00022857"/>
    </source>
</evidence>
<reference evidence="8 9" key="1">
    <citation type="journal article" date="2020" name="ISME J.">
        <title>Uncovering the hidden diversity of litter-decomposition mechanisms in mushroom-forming fungi.</title>
        <authorList>
            <person name="Floudas D."/>
            <person name="Bentzer J."/>
            <person name="Ahren D."/>
            <person name="Johansson T."/>
            <person name="Persson P."/>
            <person name="Tunlid A."/>
        </authorList>
    </citation>
    <scope>NUCLEOTIDE SEQUENCE [LARGE SCALE GENOMIC DNA]</scope>
    <source>
        <strain evidence="8 9">CBS 291.85</strain>
    </source>
</reference>
<dbReference type="PROSITE" id="PS00798">
    <property type="entry name" value="ALDOKETO_REDUCTASE_1"/>
    <property type="match status" value="1"/>
</dbReference>
<dbReference type="CDD" id="cd19071">
    <property type="entry name" value="AKR_AKR1-5-like"/>
    <property type="match status" value="1"/>
</dbReference>
<dbReference type="OrthoDB" id="5945798at2759"/>
<evidence type="ECO:0000256" key="6">
    <source>
        <dbReference type="PIRSR" id="PIRSR000097-3"/>
    </source>
</evidence>
<dbReference type="EMBL" id="JAACJM010000113">
    <property type="protein sequence ID" value="KAF5345283.1"/>
    <property type="molecule type" value="Genomic_DNA"/>
</dbReference>
<feature type="binding site" evidence="5">
    <location>
        <position position="110"/>
    </location>
    <ligand>
        <name>substrate</name>
    </ligand>
</feature>
<dbReference type="InterPro" id="IPR020471">
    <property type="entry name" value="AKR"/>
</dbReference>
<comment type="similarity">
    <text evidence="1">Belongs to the aldo/keto reductase family.</text>
</comment>
<dbReference type="InterPro" id="IPR036812">
    <property type="entry name" value="NAD(P)_OxRdtase_dom_sf"/>
</dbReference>
<evidence type="ECO:0000313" key="9">
    <source>
        <dbReference type="Proteomes" id="UP000559256"/>
    </source>
</evidence>
<keyword evidence="9" id="KW-1185">Reference proteome</keyword>
<gene>
    <name evidence="8" type="ORF">D9758_008438</name>
</gene>
<dbReference type="Pfam" id="PF00248">
    <property type="entry name" value="Aldo_ket_red"/>
    <property type="match status" value="1"/>
</dbReference>
<dbReference type="InterPro" id="IPR018170">
    <property type="entry name" value="Aldo/ket_reductase_CS"/>
</dbReference>
<organism evidence="8 9">
    <name type="scientific">Tetrapyrgos nigripes</name>
    <dbReference type="NCBI Taxonomy" id="182062"/>
    <lineage>
        <taxon>Eukaryota</taxon>
        <taxon>Fungi</taxon>
        <taxon>Dikarya</taxon>
        <taxon>Basidiomycota</taxon>
        <taxon>Agaricomycotina</taxon>
        <taxon>Agaricomycetes</taxon>
        <taxon>Agaricomycetidae</taxon>
        <taxon>Agaricales</taxon>
        <taxon>Marasmiineae</taxon>
        <taxon>Marasmiaceae</taxon>
        <taxon>Tetrapyrgos</taxon>
    </lineage>
</organism>
<protein>
    <recommendedName>
        <fullName evidence="7">NADP-dependent oxidoreductase domain-containing protein</fullName>
    </recommendedName>
</protein>
<dbReference type="Gene3D" id="3.20.20.100">
    <property type="entry name" value="NADP-dependent oxidoreductase domain"/>
    <property type="match status" value="1"/>
</dbReference>
<sequence length="319" mass="35415">MVDIPVFTLNNGTRMPGVGLGCWMGEPGEEERAYNMCKKAIAIGYRHFDTAAGYGNEEAVGRAIRDSGIPREEFFITTKLINSPDTSVNEAFNKGFSDLNCEYIDSYLMHWPQAMGENGTLPPDQSPTFVECWQNMEKLMDTGKVKSIGVSNFSIKNLEILLPQCSIVPAVNQVESHPCLPQHELKAYCEAKGILMTAWAAIGRPGWHTTLPNILEEPTFKAIADKHNAEVVQVLLSWAVQRGTPAFPKTENEARMKTNISLITLDEDEMDVLDNFHKKPGMHTSLAGSSLHKPDGTVFGWEYRHLGWNMTIGGLVVSE</sequence>
<dbReference type="GO" id="GO:0016616">
    <property type="term" value="F:oxidoreductase activity, acting on the CH-OH group of donors, NAD or NADP as acceptor"/>
    <property type="evidence" value="ECO:0007669"/>
    <property type="project" value="UniProtKB-ARBA"/>
</dbReference>
<dbReference type="FunFam" id="3.20.20.100:FF:000002">
    <property type="entry name" value="2,5-diketo-D-gluconic acid reductase A"/>
    <property type="match status" value="1"/>
</dbReference>
<dbReference type="PANTHER" id="PTHR43827">
    <property type="entry name" value="2,5-DIKETO-D-GLUCONIC ACID REDUCTASE"/>
    <property type="match status" value="1"/>
</dbReference>
<accession>A0A8H5FQT2</accession>
<dbReference type="PROSITE" id="PS00062">
    <property type="entry name" value="ALDOKETO_REDUCTASE_2"/>
    <property type="match status" value="1"/>
</dbReference>
<evidence type="ECO:0000256" key="5">
    <source>
        <dbReference type="PIRSR" id="PIRSR000097-2"/>
    </source>
</evidence>
<dbReference type="PANTHER" id="PTHR43827:SF3">
    <property type="entry name" value="NADP-DEPENDENT OXIDOREDUCTASE DOMAIN-CONTAINING PROTEIN"/>
    <property type="match status" value="1"/>
</dbReference>
<keyword evidence="2" id="KW-0521">NADP</keyword>
<comment type="caution">
    <text evidence="8">The sequence shown here is derived from an EMBL/GenBank/DDBJ whole genome shotgun (WGS) entry which is preliminary data.</text>
</comment>